<dbReference type="PANTHER" id="PTHR43735">
    <property type="entry name" value="APOPTOSIS-INDUCING FACTOR 1"/>
    <property type="match status" value="1"/>
</dbReference>
<dbReference type="STRING" id="105984.A0A427XK18"/>
<comment type="caution">
    <text evidence="2">The sequence shown here is derived from an EMBL/GenBank/DDBJ whole genome shotgun (WGS) entry which is preliminary data.</text>
</comment>
<evidence type="ECO:0000313" key="3">
    <source>
        <dbReference type="Proteomes" id="UP000279236"/>
    </source>
</evidence>
<sequence length="390" mass="41424">MVALQNVVVVGGSFVGWSTAQKLAAALPATHRVLLVEPHTHFHHLFAFPRFAVLPGAEHKGFVPYTGIFSKLERHRVICARADQIGDNNTLILDRTWDETGSRELPFAYLVIATGCQLTPPGTVPAGVDDKLGGVAYFQGLQADVADAQRVCIVGGGAVGLQLAFDLKEVYPSKDVTVVHSRAQTMVHFDPALHEIVTARCAELGIDLVLGSRAVVPSGGFPSGVGSANVVLLDGRHVPSDLVIVATGQTPNNALAAAIPDAINEGNGFLRVLPTLQLDAESFENVYAVGDIADTGSHKAARPGMEQANIVVKNIMGAIGGHQPAASFERAPAAIHMTLGLRKNVLFVNPPKTGGKPRIVHREDGRDDMGVERVWKSRGVDVTDAQGFYL</sequence>
<dbReference type="SUPFAM" id="SSF51905">
    <property type="entry name" value="FAD/NAD(P)-binding domain"/>
    <property type="match status" value="1"/>
</dbReference>
<dbReference type="RefSeq" id="XP_028474333.1">
    <property type="nucleotide sequence ID" value="XM_028617026.1"/>
</dbReference>
<dbReference type="InterPro" id="IPR036188">
    <property type="entry name" value="FAD/NAD-bd_sf"/>
</dbReference>
<accession>A0A427XK18</accession>
<feature type="domain" description="FAD/NAD(P)-binding" evidence="1">
    <location>
        <begin position="6"/>
        <end position="302"/>
    </location>
</feature>
<dbReference type="GO" id="GO:0005737">
    <property type="term" value="C:cytoplasm"/>
    <property type="evidence" value="ECO:0007669"/>
    <property type="project" value="TreeGrafter"/>
</dbReference>
<dbReference type="GeneID" id="39585768"/>
<gene>
    <name evidence="2" type="ORF">EHS24_001225</name>
</gene>
<dbReference type="PRINTS" id="PR00411">
    <property type="entry name" value="PNDRDTASEI"/>
</dbReference>
<dbReference type="PANTHER" id="PTHR43735:SF11">
    <property type="entry name" value="HYPOTHETICAL OXIDOREDUCTASE (EUROFUNG)"/>
    <property type="match status" value="1"/>
</dbReference>
<proteinExistence type="predicted"/>
<dbReference type="Proteomes" id="UP000279236">
    <property type="component" value="Unassembled WGS sequence"/>
</dbReference>
<dbReference type="GO" id="GO:0004174">
    <property type="term" value="F:electron-transferring-flavoprotein dehydrogenase activity"/>
    <property type="evidence" value="ECO:0007669"/>
    <property type="project" value="TreeGrafter"/>
</dbReference>
<dbReference type="OrthoDB" id="202203at2759"/>
<evidence type="ECO:0000259" key="1">
    <source>
        <dbReference type="Pfam" id="PF07992"/>
    </source>
</evidence>
<dbReference type="Pfam" id="PF07992">
    <property type="entry name" value="Pyr_redox_2"/>
    <property type="match status" value="1"/>
</dbReference>
<protein>
    <recommendedName>
        <fullName evidence="1">FAD/NAD(P)-binding domain-containing protein</fullName>
    </recommendedName>
</protein>
<name>A0A427XK18_9TREE</name>
<keyword evidence="3" id="KW-1185">Reference proteome</keyword>
<dbReference type="PRINTS" id="PR00368">
    <property type="entry name" value="FADPNR"/>
</dbReference>
<dbReference type="AlphaFoldDB" id="A0A427XK18"/>
<evidence type="ECO:0000313" key="2">
    <source>
        <dbReference type="EMBL" id="RSH79186.1"/>
    </source>
</evidence>
<dbReference type="EMBL" id="RSCE01000010">
    <property type="protein sequence ID" value="RSH79186.1"/>
    <property type="molecule type" value="Genomic_DNA"/>
</dbReference>
<organism evidence="2 3">
    <name type="scientific">Apiotrichum porosum</name>
    <dbReference type="NCBI Taxonomy" id="105984"/>
    <lineage>
        <taxon>Eukaryota</taxon>
        <taxon>Fungi</taxon>
        <taxon>Dikarya</taxon>
        <taxon>Basidiomycota</taxon>
        <taxon>Agaricomycotina</taxon>
        <taxon>Tremellomycetes</taxon>
        <taxon>Trichosporonales</taxon>
        <taxon>Trichosporonaceae</taxon>
        <taxon>Apiotrichum</taxon>
    </lineage>
</organism>
<reference evidence="2 3" key="1">
    <citation type="submission" date="2018-11" db="EMBL/GenBank/DDBJ databases">
        <title>Genome sequence of Apiotrichum porosum DSM 27194.</title>
        <authorList>
            <person name="Aliyu H."/>
            <person name="Gorte O."/>
            <person name="Ochsenreither K."/>
        </authorList>
    </citation>
    <scope>NUCLEOTIDE SEQUENCE [LARGE SCALE GENOMIC DNA]</scope>
    <source>
        <strain evidence="2 3">DSM 27194</strain>
    </source>
</reference>
<dbReference type="InterPro" id="IPR023753">
    <property type="entry name" value="FAD/NAD-binding_dom"/>
</dbReference>
<dbReference type="GO" id="GO:0050660">
    <property type="term" value="F:flavin adenine dinucleotide binding"/>
    <property type="evidence" value="ECO:0007669"/>
    <property type="project" value="TreeGrafter"/>
</dbReference>
<dbReference type="Gene3D" id="3.50.50.100">
    <property type="match status" value="1"/>
</dbReference>